<gene>
    <name evidence="1" type="ORF">INT45_001353</name>
</gene>
<dbReference type="EMBL" id="JAEPRB010000589">
    <property type="protein sequence ID" value="KAG2214757.1"/>
    <property type="molecule type" value="Genomic_DNA"/>
</dbReference>
<dbReference type="Proteomes" id="UP000646827">
    <property type="component" value="Unassembled WGS sequence"/>
</dbReference>
<accession>A0A8H7RPF3</accession>
<keyword evidence="2" id="KW-1185">Reference proteome</keyword>
<dbReference type="OrthoDB" id="2241994at2759"/>
<evidence type="ECO:0000313" key="1">
    <source>
        <dbReference type="EMBL" id="KAG2214757.1"/>
    </source>
</evidence>
<dbReference type="AlphaFoldDB" id="A0A8H7RPF3"/>
<organism evidence="1 2">
    <name type="scientific">Circinella minor</name>
    <dbReference type="NCBI Taxonomy" id="1195481"/>
    <lineage>
        <taxon>Eukaryota</taxon>
        <taxon>Fungi</taxon>
        <taxon>Fungi incertae sedis</taxon>
        <taxon>Mucoromycota</taxon>
        <taxon>Mucoromycotina</taxon>
        <taxon>Mucoromycetes</taxon>
        <taxon>Mucorales</taxon>
        <taxon>Lichtheimiaceae</taxon>
        <taxon>Circinella</taxon>
    </lineage>
</organism>
<protein>
    <submittedName>
        <fullName evidence="1">Uncharacterized protein</fullName>
    </submittedName>
</protein>
<reference evidence="1 2" key="1">
    <citation type="submission" date="2020-12" db="EMBL/GenBank/DDBJ databases">
        <title>Metabolic potential, ecology and presence of endohyphal bacteria is reflected in genomic diversity of Mucoromycotina.</title>
        <authorList>
            <person name="Muszewska A."/>
            <person name="Okrasinska A."/>
            <person name="Steczkiewicz K."/>
            <person name="Drgas O."/>
            <person name="Orlowska M."/>
            <person name="Perlinska-Lenart U."/>
            <person name="Aleksandrzak-Piekarczyk T."/>
            <person name="Szatraj K."/>
            <person name="Zielenkiewicz U."/>
            <person name="Pilsyk S."/>
            <person name="Malc E."/>
            <person name="Mieczkowski P."/>
            <person name="Kruszewska J.S."/>
            <person name="Biernat P."/>
            <person name="Pawlowska J."/>
        </authorList>
    </citation>
    <scope>NUCLEOTIDE SEQUENCE [LARGE SCALE GENOMIC DNA]</scope>
    <source>
        <strain evidence="1 2">CBS 142.35</strain>
    </source>
</reference>
<sequence>MSDGALNLSSHCLYDWIDSTRLSTDEKRVSLRSIASSLALQSGIPKDDIVTMGNWASSSTFENHYRREHLSSFDFTNTLITNDNTIEDDEHMDDIFFDAMDDNMDFT</sequence>
<comment type="caution">
    <text evidence="1">The sequence shown here is derived from an EMBL/GenBank/DDBJ whole genome shotgun (WGS) entry which is preliminary data.</text>
</comment>
<evidence type="ECO:0000313" key="2">
    <source>
        <dbReference type="Proteomes" id="UP000646827"/>
    </source>
</evidence>
<name>A0A8H7RPF3_9FUNG</name>
<proteinExistence type="predicted"/>